<dbReference type="InterPro" id="IPR036388">
    <property type="entry name" value="WH-like_DNA-bd_sf"/>
</dbReference>
<gene>
    <name evidence="7" type="ORF">PSTEL_22780</name>
</gene>
<dbReference type="Gene3D" id="2.60.120.10">
    <property type="entry name" value="Jelly Rolls"/>
    <property type="match status" value="1"/>
</dbReference>
<dbReference type="InterPro" id="IPR012318">
    <property type="entry name" value="HTH_CRP"/>
</dbReference>
<dbReference type="STRING" id="169760.PSTEL_22780"/>
<dbReference type="PROSITE" id="PS50042">
    <property type="entry name" value="CNMP_BINDING_3"/>
    <property type="match status" value="1"/>
</dbReference>
<evidence type="ECO:0000256" key="2">
    <source>
        <dbReference type="ARBA" id="ARBA00023125"/>
    </source>
</evidence>
<organism evidence="7 8">
    <name type="scientific">Paenibacillus stellifer</name>
    <dbReference type="NCBI Taxonomy" id="169760"/>
    <lineage>
        <taxon>Bacteria</taxon>
        <taxon>Bacillati</taxon>
        <taxon>Bacillota</taxon>
        <taxon>Bacilli</taxon>
        <taxon>Bacillales</taxon>
        <taxon>Paenibacillaceae</taxon>
        <taxon>Paenibacillus</taxon>
    </lineage>
</organism>
<dbReference type="PRINTS" id="PR00034">
    <property type="entry name" value="HTHCRP"/>
</dbReference>
<dbReference type="GO" id="GO:0003677">
    <property type="term" value="F:DNA binding"/>
    <property type="evidence" value="ECO:0007669"/>
    <property type="project" value="UniProtKB-KW"/>
</dbReference>
<sequence>MKPDIGELQELMLFQTVREDTLEQLREISKVLLMNKTELLFSEKAKLAHAYVVLSGNMTVFRYTEFGQKRVIYLLSKGDLINEIVDDHDIASINCEAFEKSRVLAVQREGLLQLMQSDFALTSCLMNAMARKIRRLYWQIKNTIPLKMEKKVAAKLWKLCKDHGVETEGGIRIDLDITAGYLADMLGSSRETVSRALTELENLELILRQNRRIIVVDRSRLAGYFKSL</sequence>
<evidence type="ECO:0000256" key="4">
    <source>
        <dbReference type="ARBA" id="ARBA00023163"/>
    </source>
</evidence>
<dbReference type="EMBL" id="CP009286">
    <property type="protein sequence ID" value="AIQ65520.1"/>
    <property type="molecule type" value="Genomic_DNA"/>
</dbReference>
<dbReference type="InterPro" id="IPR018490">
    <property type="entry name" value="cNMP-bd_dom_sf"/>
</dbReference>
<dbReference type="InterPro" id="IPR014710">
    <property type="entry name" value="RmlC-like_jellyroll"/>
</dbReference>
<proteinExistence type="predicted"/>
<evidence type="ECO:0000259" key="6">
    <source>
        <dbReference type="PROSITE" id="PS51063"/>
    </source>
</evidence>
<evidence type="ECO:0000259" key="5">
    <source>
        <dbReference type="PROSITE" id="PS50042"/>
    </source>
</evidence>
<dbReference type="SUPFAM" id="SSF51206">
    <property type="entry name" value="cAMP-binding domain-like"/>
    <property type="match status" value="1"/>
</dbReference>
<feature type="domain" description="HTH crp-type" evidence="6">
    <location>
        <begin position="146"/>
        <end position="219"/>
    </location>
</feature>
<dbReference type="InterPro" id="IPR050397">
    <property type="entry name" value="Env_Response_Regulators"/>
</dbReference>
<dbReference type="SUPFAM" id="SSF46785">
    <property type="entry name" value="Winged helix' DNA-binding domain"/>
    <property type="match status" value="1"/>
</dbReference>
<dbReference type="RefSeq" id="WP_038698655.1">
    <property type="nucleotide sequence ID" value="NZ_CP009286.1"/>
</dbReference>
<dbReference type="GO" id="GO:0003700">
    <property type="term" value="F:DNA-binding transcription factor activity"/>
    <property type="evidence" value="ECO:0007669"/>
    <property type="project" value="TreeGrafter"/>
</dbReference>
<dbReference type="OrthoDB" id="9798104at2"/>
<feature type="domain" description="Cyclic nucleotide-binding" evidence="5">
    <location>
        <begin position="13"/>
        <end position="84"/>
    </location>
</feature>
<dbReference type="GO" id="GO:0005829">
    <property type="term" value="C:cytosol"/>
    <property type="evidence" value="ECO:0007669"/>
    <property type="project" value="TreeGrafter"/>
</dbReference>
<dbReference type="SMART" id="SM00419">
    <property type="entry name" value="HTH_CRP"/>
    <property type="match status" value="1"/>
</dbReference>
<keyword evidence="8" id="KW-1185">Reference proteome</keyword>
<dbReference type="InterPro" id="IPR036390">
    <property type="entry name" value="WH_DNA-bd_sf"/>
</dbReference>
<protein>
    <recommendedName>
        <fullName evidence="9">Crp/Fnr family transcriptional regulator</fullName>
    </recommendedName>
</protein>
<dbReference type="PANTHER" id="PTHR24567">
    <property type="entry name" value="CRP FAMILY TRANSCRIPTIONAL REGULATORY PROTEIN"/>
    <property type="match status" value="1"/>
</dbReference>
<evidence type="ECO:0008006" key="9">
    <source>
        <dbReference type="Google" id="ProtNLM"/>
    </source>
</evidence>
<dbReference type="Pfam" id="PF13545">
    <property type="entry name" value="HTH_Crp_2"/>
    <property type="match status" value="1"/>
</dbReference>
<evidence type="ECO:0000256" key="1">
    <source>
        <dbReference type="ARBA" id="ARBA00023015"/>
    </source>
</evidence>
<dbReference type="AlphaFoldDB" id="A0A089LZF9"/>
<dbReference type="PANTHER" id="PTHR24567:SF74">
    <property type="entry name" value="HTH-TYPE TRANSCRIPTIONAL REGULATOR ARCR"/>
    <property type="match status" value="1"/>
</dbReference>
<dbReference type="InterPro" id="IPR000595">
    <property type="entry name" value="cNMP-bd_dom"/>
</dbReference>
<dbReference type="KEGG" id="pste:PSTEL_22780"/>
<keyword evidence="4" id="KW-0804">Transcription</keyword>
<evidence type="ECO:0000313" key="8">
    <source>
        <dbReference type="Proteomes" id="UP000029507"/>
    </source>
</evidence>
<accession>A0A089LZF9</accession>
<dbReference type="HOGENOM" id="CLU_075053_3_6_9"/>
<keyword evidence="2" id="KW-0238">DNA-binding</keyword>
<evidence type="ECO:0000313" key="7">
    <source>
        <dbReference type="EMBL" id="AIQ65520.1"/>
    </source>
</evidence>
<dbReference type="Pfam" id="PF00027">
    <property type="entry name" value="cNMP_binding"/>
    <property type="match status" value="1"/>
</dbReference>
<dbReference type="PROSITE" id="PS51063">
    <property type="entry name" value="HTH_CRP_2"/>
    <property type="match status" value="1"/>
</dbReference>
<evidence type="ECO:0000256" key="3">
    <source>
        <dbReference type="ARBA" id="ARBA00023159"/>
    </source>
</evidence>
<keyword evidence="1" id="KW-0805">Transcription regulation</keyword>
<name>A0A089LZF9_9BACL</name>
<reference evidence="7 8" key="1">
    <citation type="submission" date="2014-08" db="EMBL/GenBank/DDBJ databases">
        <title>Comparative genomics of the Paenibacillus odorifer group.</title>
        <authorList>
            <person name="den Bakker H.C."/>
            <person name="Tsai Y.-C."/>
            <person name="Martin N."/>
            <person name="Korlach J."/>
            <person name="Wiedmann M."/>
        </authorList>
    </citation>
    <scope>NUCLEOTIDE SEQUENCE [LARGE SCALE GENOMIC DNA]</scope>
    <source>
        <strain evidence="7 8">DSM 14472</strain>
    </source>
</reference>
<dbReference type="Proteomes" id="UP000029507">
    <property type="component" value="Chromosome"/>
</dbReference>
<dbReference type="CDD" id="cd00038">
    <property type="entry name" value="CAP_ED"/>
    <property type="match status" value="1"/>
</dbReference>
<keyword evidence="3" id="KW-0010">Activator</keyword>
<dbReference type="Gene3D" id="1.10.10.10">
    <property type="entry name" value="Winged helix-like DNA-binding domain superfamily/Winged helix DNA-binding domain"/>
    <property type="match status" value="1"/>
</dbReference>